<accession>A0A4Q4M8D1</accession>
<dbReference type="GO" id="GO:0043386">
    <property type="term" value="P:mycotoxin biosynthetic process"/>
    <property type="evidence" value="ECO:0007669"/>
    <property type="project" value="InterPro"/>
</dbReference>
<dbReference type="Proteomes" id="UP000292402">
    <property type="component" value="Unassembled WGS sequence"/>
</dbReference>
<dbReference type="InterPro" id="IPR021765">
    <property type="entry name" value="UstYa-like"/>
</dbReference>
<gene>
    <name evidence="2" type="ORF">AA0114_g9164</name>
</gene>
<evidence type="ECO:0000256" key="1">
    <source>
        <dbReference type="ARBA" id="ARBA00035112"/>
    </source>
</evidence>
<proteinExistence type="inferred from homology"/>
<sequence>MFVQLQTSFGYTQWTPPVYGGAEAGFLPSLHKAHRRMERPPAYQPVCSDEQEEISADLEDKGGVSWDSKSTEIIPTNTRSFVVYMSLLLLSLSANILLVMENAKLRIAHIPAKSNYSGLAYDTTVPYHAMTEYWHPNASDSDMEAAWDAINTNAMAITLEDGFAKRMSLPPSTRFPWDTERSIYYIKGIHDLHCLKLVRKAIVSKHKGDPRPFNLLHIYHCLDGLRQDIMCTADDTPMPAPVAHQGGDGQLRRCRDWDKLISWATRPDQHACYEFDDYREATNTLENFAFCPPESPYRKFQEAYFQYHGHKDAYEQSVDREEIVVF</sequence>
<dbReference type="PANTHER" id="PTHR33365">
    <property type="entry name" value="YALI0B05434P"/>
    <property type="match status" value="1"/>
</dbReference>
<dbReference type="AlphaFoldDB" id="A0A4Q4M8D1"/>
<evidence type="ECO:0000313" key="3">
    <source>
        <dbReference type="Proteomes" id="UP000292402"/>
    </source>
</evidence>
<dbReference type="EMBL" id="PDXA01000035">
    <property type="protein sequence ID" value="RYN45214.1"/>
    <property type="molecule type" value="Genomic_DNA"/>
</dbReference>
<dbReference type="PANTHER" id="PTHR33365:SF6">
    <property type="entry name" value="OXIDASE USTYA"/>
    <property type="match status" value="1"/>
</dbReference>
<reference evidence="3" key="1">
    <citation type="journal article" date="2019" name="bioRxiv">
        <title>Genomics, evolutionary history and diagnostics of the Alternaria alternata species group including apple and Asian pear pathotypes.</title>
        <authorList>
            <person name="Armitage A.D."/>
            <person name="Cockerton H.M."/>
            <person name="Sreenivasaprasad S."/>
            <person name="Woodhall J.W."/>
            <person name="Lane C.R."/>
            <person name="Harrison R.J."/>
            <person name="Clarkson J.P."/>
        </authorList>
    </citation>
    <scope>NUCLEOTIDE SEQUENCE [LARGE SCALE GENOMIC DNA]</scope>
    <source>
        <strain evidence="3">FERA 1082</strain>
    </source>
</reference>
<comment type="caution">
    <text evidence="2">The sequence shown here is derived from an EMBL/GenBank/DDBJ whole genome shotgun (WGS) entry which is preliminary data.</text>
</comment>
<comment type="similarity">
    <text evidence="1">Belongs to the ustYa family.</text>
</comment>
<evidence type="ECO:0000313" key="2">
    <source>
        <dbReference type="EMBL" id="RYN45214.1"/>
    </source>
</evidence>
<organism evidence="2 3">
    <name type="scientific">Alternaria tenuissima</name>
    <dbReference type="NCBI Taxonomy" id="119927"/>
    <lineage>
        <taxon>Eukaryota</taxon>
        <taxon>Fungi</taxon>
        <taxon>Dikarya</taxon>
        <taxon>Ascomycota</taxon>
        <taxon>Pezizomycotina</taxon>
        <taxon>Dothideomycetes</taxon>
        <taxon>Pleosporomycetidae</taxon>
        <taxon>Pleosporales</taxon>
        <taxon>Pleosporineae</taxon>
        <taxon>Pleosporaceae</taxon>
        <taxon>Alternaria</taxon>
        <taxon>Alternaria sect. Alternaria</taxon>
        <taxon>Alternaria alternata complex</taxon>
    </lineage>
</organism>
<protein>
    <submittedName>
        <fullName evidence="2">Uncharacterized protein</fullName>
    </submittedName>
</protein>
<dbReference type="Pfam" id="PF11807">
    <property type="entry name" value="UstYa"/>
    <property type="match status" value="1"/>
</dbReference>
<name>A0A4Q4M8D1_9PLEO</name>